<reference evidence="2 3" key="1">
    <citation type="submission" date="2014-04" db="EMBL/GenBank/DDBJ databases">
        <authorList>
            <consortium name="DOE Joint Genome Institute"/>
            <person name="Kuo A."/>
            <person name="Zuccaro A."/>
            <person name="Kohler A."/>
            <person name="Nagy L.G."/>
            <person name="Floudas D."/>
            <person name="Copeland A."/>
            <person name="Barry K.W."/>
            <person name="Cichocki N."/>
            <person name="Veneault-Fourrey C."/>
            <person name="LaButti K."/>
            <person name="Lindquist E.A."/>
            <person name="Lipzen A."/>
            <person name="Lundell T."/>
            <person name="Morin E."/>
            <person name="Murat C."/>
            <person name="Sun H."/>
            <person name="Tunlid A."/>
            <person name="Henrissat B."/>
            <person name="Grigoriev I.V."/>
            <person name="Hibbett D.S."/>
            <person name="Martin F."/>
            <person name="Nordberg H.P."/>
            <person name="Cantor M.N."/>
            <person name="Hua S.X."/>
        </authorList>
    </citation>
    <scope>NUCLEOTIDE SEQUENCE [LARGE SCALE GENOMIC DNA]</scope>
    <source>
        <strain evidence="2 3">MAFF 305830</strain>
    </source>
</reference>
<feature type="region of interest" description="Disordered" evidence="1">
    <location>
        <begin position="44"/>
        <end position="81"/>
    </location>
</feature>
<keyword evidence="3" id="KW-1185">Reference proteome</keyword>
<dbReference type="AlphaFoldDB" id="A0A0C3BBM9"/>
<sequence length="115" mass="12376">MCLISYNTRLGSLCLIPGCAKPVHIDANGTKSQYCCYSHRIQGQQSGAAGSPPSTNPTQGNPPNIPGAYPHGNQNPVRSHPPVQPGMCHYPNCLKPVWVDPVGNPSKYCGRKHKE</sequence>
<evidence type="ECO:0000313" key="2">
    <source>
        <dbReference type="EMBL" id="KIM29514.1"/>
    </source>
</evidence>
<gene>
    <name evidence="2" type="ORF">M408DRAFT_114761</name>
</gene>
<name>A0A0C3BBM9_SERVB</name>
<dbReference type="HOGENOM" id="CLU_2110476_0_0_1"/>
<reference evidence="3" key="2">
    <citation type="submission" date="2015-01" db="EMBL/GenBank/DDBJ databases">
        <title>Evolutionary Origins and Diversification of the Mycorrhizal Mutualists.</title>
        <authorList>
            <consortium name="DOE Joint Genome Institute"/>
            <consortium name="Mycorrhizal Genomics Consortium"/>
            <person name="Kohler A."/>
            <person name="Kuo A."/>
            <person name="Nagy L.G."/>
            <person name="Floudas D."/>
            <person name="Copeland A."/>
            <person name="Barry K.W."/>
            <person name="Cichocki N."/>
            <person name="Veneault-Fourrey C."/>
            <person name="LaButti K."/>
            <person name="Lindquist E.A."/>
            <person name="Lipzen A."/>
            <person name="Lundell T."/>
            <person name="Morin E."/>
            <person name="Murat C."/>
            <person name="Riley R."/>
            <person name="Ohm R."/>
            <person name="Sun H."/>
            <person name="Tunlid A."/>
            <person name="Henrissat B."/>
            <person name="Grigoriev I.V."/>
            <person name="Hibbett D.S."/>
            <person name="Martin F."/>
        </authorList>
    </citation>
    <scope>NUCLEOTIDE SEQUENCE [LARGE SCALE GENOMIC DNA]</scope>
    <source>
        <strain evidence="3">MAFF 305830</strain>
    </source>
</reference>
<dbReference type="OrthoDB" id="3270123at2759"/>
<evidence type="ECO:0000256" key="1">
    <source>
        <dbReference type="SAM" id="MobiDB-lite"/>
    </source>
</evidence>
<dbReference type="Proteomes" id="UP000054097">
    <property type="component" value="Unassembled WGS sequence"/>
</dbReference>
<protein>
    <submittedName>
        <fullName evidence="2">Uncharacterized protein</fullName>
    </submittedName>
</protein>
<organism evidence="2 3">
    <name type="scientific">Serendipita vermifera MAFF 305830</name>
    <dbReference type="NCBI Taxonomy" id="933852"/>
    <lineage>
        <taxon>Eukaryota</taxon>
        <taxon>Fungi</taxon>
        <taxon>Dikarya</taxon>
        <taxon>Basidiomycota</taxon>
        <taxon>Agaricomycotina</taxon>
        <taxon>Agaricomycetes</taxon>
        <taxon>Sebacinales</taxon>
        <taxon>Serendipitaceae</taxon>
        <taxon>Serendipita</taxon>
    </lineage>
</organism>
<accession>A0A0C3BBM9</accession>
<dbReference type="EMBL" id="KN824288">
    <property type="protein sequence ID" value="KIM29514.1"/>
    <property type="molecule type" value="Genomic_DNA"/>
</dbReference>
<feature type="compositionally biased region" description="Polar residues" evidence="1">
    <location>
        <begin position="44"/>
        <end position="62"/>
    </location>
</feature>
<evidence type="ECO:0000313" key="3">
    <source>
        <dbReference type="Proteomes" id="UP000054097"/>
    </source>
</evidence>
<proteinExistence type="predicted"/>